<dbReference type="EMBL" id="AP023213">
    <property type="protein sequence ID" value="BCG46994.1"/>
    <property type="molecule type" value="Genomic_DNA"/>
</dbReference>
<gene>
    <name evidence="1" type="ORF">GEOBRER4_n1813</name>
</gene>
<proteinExistence type="predicted"/>
<dbReference type="RefSeq" id="WP_185245082.1">
    <property type="nucleotide sequence ID" value="NZ_AP023213.1"/>
</dbReference>
<dbReference type="CDD" id="cd07820">
    <property type="entry name" value="SRPBCC_3"/>
    <property type="match status" value="1"/>
</dbReference>
<protein>
    <submittedName>
        <fullName evidence="1">Cell division inhibitor SulA</fullName>
    </submittedName>
</protein>
<keyword evidence="2" id="KW-1185">Reference proteome</keyword>
<accession>A0A6S6M5N0</accession>
<evidence type="ECO:0000313" key="1">
    <source>
        <dbReference type="EMBL" id="BCG46994.1"/>
    </source>
</evidence>
<name>A0A6S6M5N0_9BACT</name>
<reference evidence="1 2" key="1">
    <citation type="submission" date="2020-06" db="EMBL/GenBank/DDBJ databases">
        <title>Interaction of electrochemicaly active bacteria, Geobacter bremensis R4 on different carbon anode.</title>
        <authorList>
            <person name="Meng L."/>
            <person name="Yoshida N."/>
        </authorList>
    </citation>
    <scope>NUCLEOTIDE SEQUENCE [LARGE SCALE GENOMIC DNA]</scope>
    <source>
        <strain evidence="1 2">R4</strain>
    </source>
</reference>
<sequence>MKVHSIKEVQLLPLPVQKAWEFFVSPANLALITPPDLGFTITSEVPAEMYEGLIITYTVTPFIGIKANWVTEISHIQEPRFFVDEQRLGPYRLWHHQHFFKEHPTGTEMTDLVHYALPFGAAGNLFAPIVKRRLAQIFSYRRKVLNDLFR</sequence>
<dbReference type="Proteomes" id="UP000515472">
    <property type="component" value="Chromosome"/>
</dbReference>
<dbReference type="AlphaFoldDB" id="A0A6S6M5N0"/>
<organism evidence="1 2">
    <name type="scientific">Citrifermentans bremense</name>
    <dbReference type="NCBI Taxonomy" id="60035"/>
    <lineage>
        <taxon>Bacteria</taxon>
        <taxon>Pseudomonadati</taxon>
        <taxon>Thermodesulfobacteriota</taxon>
        <taxon>Desulfuromonadia</taxon>
        <taxon>Geobacterales</taxon>
        <taxon>Geobacteraceae</taxon>
        <taxon>Citrifermentans</taxon>
    </lineage>
</organism>
<dbReference type="SUPFAM" id="SSF55961">
    <property type="entry name" value="Bet v1-like"/>
    <property type="match status" value="1"/>
</dbReference>
<dbReference type="InterPro" id="IPR023393">
    <property type="entry name" value="START-like_dom_sf"/>
</dbReference>
<dbReference type="Gene3D" id="3.30.530.20">
    <property type="match status" value="1"/>
</dbReference>
<dbReference type="KEGG" id="gbn:GEOBRER4_17440"/>
<evidence type="ECO:0000313" key="2">
    <source>
        <dbReference type="Proteomes" id="UP000515472"/>
    </source>
</evidence>